<organism evidence="2 3">
    <name type="scientific">Rothia dentocariosa</name>
    <dbReference type="NCBI Taxonomy" id="2047"/>
    <lineage>
        <taxon>Bacteria</taxon>
        <taxon>Bacillati</taxon>
        <taxon>Actinomycetota</taxon>
        <taxon>Actinomycetes</taxon>
        <taxon>Micrococcales</taxon>
        <taxon>Micrococcaceae</taxon>
        <taxon>Rothia</taxon>
    </lineage>
</organism>
<dbReference type="Proteomes" id="UP000219947">
    <property type="component" value="Unassembled WGS sequence"/>
</dbReference>
<dbReference type="InterPro" id="IPR007569">
    <property type="entry name" value="DUF559"/>
</dbReference>
<feature type="domain" description="DUF559" evidence="1">
    <location>
        <begin position="224"/>
        <end position="302"/>
    </location>
</feature>
<accession>A0A2A8D8T9</accession>
<keyword evidence="3" id="KW-1185">Reference proteome</keyword>
<dbReference type="AlphaFoldDB" id="A0A2A8D8T9"/>
<dbReference type="SUPFAM" id="SSF52980">
    <property type="entry name" value="Restriction endonuclease-like"/>
    <property type="match status" value="1"/>
</dbReference>
<comment type="caution">
    <text evidence="2">The sequence shown here is derived from an EMBL/GenBank/DDBJ whole genome shotgun (WGS) entry which is preliminary data.</text>
</comment>
<protein>
    <recommendedName>
        <fullName evidence="1">DUF559 domain-containing protein</fullName>
    </recommendedName>
</protein>
<proteinExistence type="predicted"/>
<name>A0A2A8D8T9_9MICC</name>
<dbReference type="EMBL" id="PDEV01000001">
    <property type="protein sequence ID" value="PEN17366.1"/>
    <property type="molecule type" value="Genomic_DNA"/>
</dbReference>
<dbReference type="Pfam" id="PF04480">
    <property type="entry name" value="DUF559"/>
    <property type="match status" value="1"/>
</dbReference>
<sequence length="308" mass="34944">MSAIKPLERVYPLIKSFEELTDTGISTRKVKQMYASGVIIPLAQNQYIYSQDWNALNPAEQHAARITAFSRRLKSAVFSHQSAACAYSIPVLHYPREVHMRSSGGIQHPDIRVHEDRYTKEAPREHVLSTVFAVNRLETVVGCARTLPLDDAVVIADGALSRQQEGARLDYSEVQDALLNSPRKGAAKAREVARLMSDKSDSPGETLTRLRLHEYRLSPVEQYPVTTELGRFLGDFAFEAQRVIVEFDGRVKQTDHIMNPDGWAIDREKERENALMRAGWRLIRLRWEHVNGGNPKVLEQSLRNFGLI</sequence>
<reference evidence="2" key="1">
    <citation type="submission" date="2017-10" db="EMBL/GenBank/DDBJ databases">
        <title>Kefir isolates.</title>
        <authorList>
            <person name="Kim Y."/>
            <person name="Blasche S."/>
        </authorList>
    </citation>
    <scope>NUCLEOTIDE SEQUENCE [LARGE SCALE GENOMIC DNA]</scope>
    <source>
        <strain evidence="2">OG2-2</strain>
    </source>
</reference>
<evidence type="ECO:0000313" key="2">
    <source>
        <dbReference type="EMBL" id="PEN17366.1"/>
    </source>
</evidence>
<dbReference type="InterPro" id="IPR011335">
    <property type="entry name" value="Restrct_endonuc-II-like"/>
</dbReference>
<gene>
    <name evidence="2" type="ORF">CRM92_05030</name>
</gene>
<evidence type="ECO:0000259" key="1">
    <source>
        <dbReference type="Pfam" id="PF04480"/>
    </source>
</evidence>
<dbReference type="Gene3D" id="3.40.960.10">
    <property type="entry name" value="VSR Endonuclease"/>
    <property type="match status" value="1"/>
</dbReference>
<evidence type="ECO:0000313" key="3">
    <source>
        <dbReference type="Proteomes" id="UP000219947"/>
    </source>
</evidence>
<dbReference type="RefSeq" id="WP_098042497.1">
    <property type="nucleotide sequence ID" value="NZ_CAURLQ010000010.1"/>
</dbReference>